<dbReference type="InterPro" id="IPR018357">
    <property type="entry name" value="Hexapep_transf_CS"/>
</dbReference>
<keyword evidence="2 5" id="KW-0808">Transferase</keyword>
<dbReference type="CDD" id="cd05825">
    <property type="entry name" value="LbH_wcaF_like"/>
    <property type="match status" value="1"/>
</dbReference>
<dbReference type="InterPro" id="IPR001451">
    <property type="entry name" value="Hexapep"/>
</dbReference>
<accession>A0A5C5ZPM5</accession>
<dbReference type="EMBL" id="SJPQ01000002">
    <property type="protein sequence ID" value="TWT88847.1"/>
    <property type="molecule type" value="Genomic_DNA"/>
</dbReference>
<dbReference type="GO" id="GO:0008925">
    <property type="term" value="F:maltose O-acetyltransferase activity"/>
    <property type="evidence" value="ECO:0007669"/>
    <property type="project" value="UniProtKB-EC"/>
</dbReference>
<sequence length="195" mass="21371">MADSPATENPSKPWVDLASFTTGDYDPGGGKLRRVLWWYTSLLLFESGWFLPIAPKRVILRWFGARIGKGVVIKPHLRIKYPWRLAFGDHCWIGQGSWFDNIEDIRLGDHVCVSQDVYLCTGSHDHRTRTFDLTPGAIVIENGAWVAASSLLLPGVVVGANALVAGGSVVTKSVEPGKIVGGNPAQVLRDRQPPQ</sequence>
<proteinExistence type="inferred from homology"/>
<reference evidence="5 6" key="1">
    <citation type="submission" date="2019-02" db="EMBL/GenBank/DDBJ databases">
        <title>Deep-cultivation of Planctomycetes and their phenomic and genomic characterization uncovers novel biology.</title>
        <authorList>
            <person name="Wiegand S."/>
            <person name="Jogler M."/>
            <person name="Boedeker C."/>
            <person name="Pinto D."/>
            <person name="Vollmers J."/>
            <person name="Rivas-Marin E."/>
            <person name="Kohn T."/>
            <person name="Peeters S.H."/>
            <person name="Heuer A."/>
            <person name="Rast P."/>
            <person name="Oberbeckmann S."/>
            <person name="Bunk B."/>
            <person name="Jeske O."/>
            <person name="Meyerdierks A."/>
            <person name="Storesund J.E."/>
            <person name="Kallscheuer N."/>
            <person name="Luecker S."/>
            <person name="Lage O.M."/>
            <person name="Pohl T."/>
            <person name="Merkel B.J."/>
            <person name="Hornburger P."/>
            <person name="Mueller R.-W."/>
            <person name="Bruemmer F."/>
            <person name="Labrenz M."/>
            <person name="Spormann A.M."/>
            <person name="Op Den Camp H."/>
            <person name="Overmann J."/>
            <person name="Amann R."/>
            <person name="Jetten M.S.M."/>
            <person name="Mascher T."/>
            <person name="Medema M.H."/>
            <person name="Devos D.P."/>
            <person name="Kaster A.-K."/>
            <person name="Ovreas L."/>
            <person name="Rohde M."/>
            <person name="Galperin M.Y."/>
            <person name="Jogler C."/>
        </authorList>
    </citation>
    <scope>NUCLEOTIDE SEQUENCE [LARGE SCALE GENOMIC DNA]</scope>
    <source>
        <strain evidence="5 6">Mal64</strain>
    </source>
</reference>
<evidence type="ECO:0000256" key="3">
    <source>
        <dbReference type="ARBA" id="ARBA00022737"/>
    </source>
</evidence>
<dbReference type="EC" id="2.3.1.79" evidence="5"/>
<gene>
    <name evidence="5" type="primary">maa_2</name>
    <name evidence="5" type="ORF">Mal64_23350</name>
</gene>
<dbReference type="RefSeq" id="WP_146400253.1">
    <property type="nucleotide sequence ID" value="NZ_SJPQ01000002.1"/>
</dbReference>
<evidence type="ECO:0000313" key="5">
    <source>
        <dbReference type="EMBL" id="TWT88847.1"/>
    </source>
</evidence>
<evidence type="ECO:0000256" key="1">
    <source>
        <dbReference type="ARBA" id="ARBA00007274"/>
    </source>
</evidence>
<organism evidence="5 6">
    <name type="scientific">Pseudobythopirellula maris</name>
    <dbReference type="NCBI Taxonomy" id="2527991"/>
    <lineage>
        <taxon>Bacteria</taxon>
        <taxon>Pseudomonadati</taxon>
        <taxon>Planctomycetota</taxon>
        <taxon>Planctomycetia</taxon>
        <taxon>Pirellulales</taxon>
        <taxon>Lacipirellulaceae</taxon>
        <taxon>Pseudobythopirellula</taxon>
    </lineage>
</organism>
<dbReference type="OrthoDB" id="9812571at2"/>
<protein>
    <submittedName>
        <fullName evidence="5">Maltose O-acetyltransferase</fullName>
        <ecNumber evidence="5">2.3.1.79</ecNumber>
    </submittedName>
</protein>
<keyword evidence="4 5" id="KW-0012">Acyltransferase</keyword>
<dbReference type="InterPro" id="IPR051159">
    <property type="entry name" value="Hexapeptide_acetyltransf"/>
</dbReference>
<comment type="similarity">
    <text evidence="1">Belongs to the transferase hexapeptide repeat family.</text>
</comment>
<keyword evidence="6" id="KW-1185">Reference proteome</keyword>
<dbReference type="InterPro" id="IPR011004">
    <property type="entry name" value="Trimer_LpxA-like_sf"/>
</dbReference>
<dbReference type="Pfam" id="PF00132">
    <property type="entry name" value="Hexapep"/>
    <property type="match status" value="1"/>
</dbReference>
<dbReference type="PANTHER" id="PTHR23416">
    <property type="entry name" value="SIALIC ACID SYNTHASE-RELATED"/>
    <property type="match status" value="1"/>
</dbReference>
<dbReference type="PROSITE" id="PS00101">
    <property type="entry name" value="HEXAPEP_TRANSFERASES"/>
    <property type="match status" value="1"/>
</dbReference>
<keyword evidence="3" id="KW-0677">Repeat</keyword>
<dbReference type="Proteomes" id="UP000315440">
    <property type="component" value="Unassembled WGS sequence"/>
</dbReference>
<dbReference type="SUPFAM" id="SSF51161">
    <property type="entry name" value="Trimeric LpxA-like enzymes"/>
    <property type="match status" value="1"/>
</dbReference>
<name>A0A5C5ZPM5_9BACT</name>
<evidence type="ECO:0000256" key="2">
    <source>
        <dbReference type="ARBA" id="ARBA00022679"/>
    </source>
</evidence>
<evidence type="ECO:0000256" key="4">
    <source>
        <dbReference type="ARBA" id="ARBA00023315"/>
    </source>
</evidence>
<comment type="caution">
    <text evidence="5">The sequence shown here is derived from an EMBL/GenBank/DDBJ whole genome shotgun (WGS) entry which is preliminary data.</text>
</comment>
<dbReference type="PANTHER" id="PTHR23416:SF23">
    <property type="entry name" value="ACETYLTRANSFERASE C18B11.09C-RELATED"/>
    <property type="match status" value="1"/>
</dbReference>
<dbReference type="GO" id="GO:0005829">
    <property type="term" value="C:cytosol"/>
    <property type="evidence" value="ECO:0007669"/>
    <property type="project" value="TreeGrafter"/>
</dbReference>
<dbReference type="Gene3D" id="2.160.10.10">
    <property type="entry name" value="Hexapeptide repeat proteins"/>
    <property type="match status" value="1"/>
</dbReference>
<evidence type="ECO:0000313" key="6">
    <source>
        <dbReference type="Proteomes" id="UP000315440"/>
    </source>
</evidence>
<dbReference type="NCBIfam" id="NF007797">
    <property type="entry name" value="PRK10502.1"/>
    <property type="match status" value="1"/>
</dbReference>
<dbReference type="AlphaFoldDB" id="A0A5C5ZPM5"/>